<keyword evidence="4 8" id="KW-0010">Activator</keyword>
<evidence type="ECO:0000256" key="6">
    <source>
        <dbReference type="ARBA" id="ARBA00023242"/>
    </source>
</evidence>
<evidence type="ECO:0000256" key="7">
    <source>
        <dbReference type="ARBA" id="ARBA00025687"/>
    </source>
</evidence>
<reference evidence="9" key="1">
    <citation type="submission" date="2020-11" db="EMBL/GenBank/DDBJ databases">
        <authorList>
            <person name="Whiteford S."/>
        </authorList>
    </citation>
    <scope>NUCLEOTIDE SEQUENCE</scope>
</reference>
<protein>
    <recommendedName>
        <fullName evidence="8">Mediator of RNA polymerase II transcription subunit 9</fullName>
    </recommendedName>
    <alternativeName>
        <fullName evidence="8">Mediator complex subunit 9</fullName>
    </alternativeName>
</protein>
<dbReference type="GO" id="GO:0006357">
    <property type="term" value="P:regulation of transcription by RNA polymerase II"/>
    <property type="evidence" value="ECO:0007669"/>
    <property type="project" value="InterPro"/>
</dbReference>
<dbReference type="InterPro" id="IPR039242">
    <property type="entry name" value="MED9_metazoa"/>
</dbReference>
<comment type="similarity">
    <text evidence="2 8">Belongs to the Mediator complex subunit 9 family.</text>
</comment>
<evidence type="ECO:0000256" key="1">
    <source>
        <dbReference type="ARBA" id="ARBA00004123"/>
    </source>
</evidence>
<dbReference type="AlphaFoldDB" id="A0A8S4DB83"/>
<evidence type="ECO:0000256" key="5">
    <source>
        <dbReference type="ARBA" id="ARBA00023163"/>
    </source>
</evidence>
<dbReference type="PANTHER" id="PTHR20844">
    <property type="entry name" value="MEDIATOR OF RNA POLYMERASE II TRANSCRIPTION, SUBUNIT 9"/>
    <property type="match status" value="1"/>
</dbReference>
<evidence type="ECO:0000256" key="4">
    <source>
        <dbReference type="ARBA" id="ARBA00023159"/>
    </source>
</evidence>
<dbReference type="Pfam" id="PF07544">
    <property type="entry name" value="Med9"/>
    <property type="match status" value="1"/>
</dbReference>
<evidence type="ECO:0000256" key="8">
    <source>
        <dbReference type="RuleBase" id="RU364145"/>
    </source>
</evidence>
<proteinExistence type="inferred from homology"/>
<dbReference type="Proteomes" id="UP000653454">
    <property type="component" value="Unassembled WGS sequence"/>
</dbReference>
<keyword evidence="10" id="KW-1185">Reference proteome</keyword>
<dbReference type="PANTHER" id="PTHR20844:SF0">
    <property type="entry name" value="MEDIATOR OF RNA POLYMERASE II TRANSCRIPTION SUBUNIT 9"/>
    <property type="match status" value="1"/>
</dbReference>
<sequence>MENNTDHTEQNNCAPLSVQDVDVDFLPIVYEIIRSVERDLHDNSAKVRESQDCSQKVLELQKKFDAARAQILRLPGIDYNKQDQLKQFEILRTQLKLKRELLQKTLFRYLANNERLVQKLAESYPVRRAAQLAVAMFYKGKDKLADVDPVKVNSLMSFFKRFSQNMKEGIEDAKKQLKK</sequence>
<comment type="subcellular location">
    <subcellularLocation>
        <location evidence="1 8">Nucleus</location>
    </subcellularLocation>
</comment>
<keyword evidence="3 8" id="KW-0805">Transcription regulation</keyword>
<comment type="subunit">
    <text evidence="8">Component of the Mediator complex.</text>
</comment>
<evidence type="ECO:0000313" key="10">
    <source>
        <dbReference type="Proteomes" id="UP000653454"/>
    </source>
</evidence>
<keyword evidence="6 8" id="KW-0539">Nucleus</keyword>
<evidence type="ECO:0000313" key="9">
    <source>
        <dbReference type="EMBL" id="CAG9095683.1"/>
    </source>
</evidence>
<dbReference type="GO" id="GO:0003712">
    <property type="term" value="F:transcription coregulator activity"/>
    <property type="evidence" value="ECO:0007669"/>
    <property type="project" value="InterPro"/>
</dbReference>
<evidence type="ECO:0000256" key="2">
    <source>
        <dbReference type="ARBA" id="ARBA00008089"/>
    </source>
</evidence>
<dbReference type="InterPro" id="IPR011425">
    <property type="entry name" value="Med9"/>
</dbReference>
<name>A0A8S4DB83_PLUXY</name>
<comment type="function">
    <text evidence="7 8">Component of the Mediator complex, a coactivator involved in the regulated transcription of nearly all RNA polymerase II-dependent genes. Mediator functions as a bridge to convey information from gene-specific regulatory proteins to the basal RNA polymerase II transcription machinery. Mediator is recruited to promoters by direct interactions with regulatory proteins and serves as a scaffold for the assembly of a functional preinitiation complex with RNA polymerase II and the general transcription factors.</text>
</comment>
<accession>A0A8S4DB83</accession>
<organism evidence="9 10">
    <name type="scientific">Plutella xylostella</name>
    <name type="common">Diamondback moth</name>
    <name type="synonym">Plutella maculipennis</name>
    <dbReference type="NCBI Taxonomy" id="51655"/>
    <lineage>
        <taxon>Eukaryota</taxon>
        <taxon>Metazoa</taxon>
        <taxon>Ecdysozoa</taxon>
        <taxon>Arthropoda</taxon>
        <taxon>Hexapoda</taxon>
        <taxon>Insecta</taxon>
        <taxon>Pterygota</taxon>
        <taxon>Neoptera</taxon>
        <taxon>Endopterygota</taxon>
        <taxon>Lepidoptera</taxon>
        <taxon>Glossata</taxon>
        <taxon>Ditrysia</taxon>
        <taxon>Yponomeutoidea</taxon>
        <taxon>Plutellidae</taxon>
        <taxon>Plutella</taxon>
    </lineage>
</organism>
<dbReference type="EMBL" id="CAJHNJ030000004">
    <property type="protein sequence ID" value="CAG9095683.1"/>
    <property type="molecule type" value="Genomic_DNA"/>
</dbReference>
<dbReference type="GO" id="GO:0016592">
    <property type="term" value="C:mediator complex"/>
    <property type="evidence" value="ECO:0007669"/>
    <property type="project" value="InterPro"/>
</dbReference>
<gene>
    <name evidence="8" type="primary">MED9</name>
    <name evidence="9" type="ORF">PLXY2_LOCUS1604</name>
</gene>
<keyword evidence="5 8" id="KW-0804">Transcription</keyword>
<evidence type="ECO:0000256" key="3">
    <source>
        <dbReference type="ARBA" id="ARBA00023015"/>
    </source>
</evidence>
<comment type="caution">
    <text evidence="9">The sequence shown here is derived from an EMBL/GenBank/DDBJ whole genome shotgun (WGS) entry which is preliminary data.</text>
</comment>